<evidence type="ECO:0000256" key="6">
    <source>
        <dbReference type="ARBA" id="ARBA00022801"/>
    </source>
</evidence>
<dbReference type="OrthoDB" id="47059at2759"/>
<name>A0A1L9SYA0_9EURO</name>
<dbReference type="Gene3D" id="2.60.40.10">
    <property type="entry name" value="Immunoglobulins"/>
    <property type="match status" value="1"/>
</dbReference>
<evidence type="ECO:0000256" key="11">
    <source>
        <dbReference type="ARBA" id="ARBA00023326"/>
    </source>
</evidence>
<dbReference type="PRINTS" id="PR00133">
    <property type="entry name" value="GLHYDRLASE3"/>
</dbReference>
<dbReference type="InterPro" id="IPR001764">
    <property type="entry name" value="Glyco_hydro_3_N"/>
</dbReference>
<comment type="similarity">
    <text evidence="2">Belongs to the glycosyl hydrolase 3 family.</text>
</comment>
<evidence type="ECO:0000256" key="12">
    <source>
        <dbReference type="ARBA" id="ARBA00024574"/>
    </source>
</evidence>
<dbReference type="InterPro" id="IPR036881">
    <property type="entry name" value="Glyco_hydro_3_C_sf"/>
</dbReference>
<evidence type="ECO:0000256" key="9">
    <source>
        <dbReference type="ARBA" id="ARBA00023277"/>
    </source>
</evidence>
<proteinExistence type="inferred from homology"/>
<evidence type="ECO:0000256" key="13">
    <source>
        <dbReference type="ARBA" id="ARBA00026107"/>
    </source>
</evidence>
<dbReference type="SUPFAM" id="SSF53383">
    <property type="entry name" value="PLP-dependent transferases"/>
    <property type="match status" value="1"/>
</dbReference>
<dbReference type="AlphaFoldDB" id="A0A1L9SYA0"/>
<evidence type="ECO:0000256" key="7">
    <source>
        <dbReference type="ARBA" id="ARBA00022898"/>
    </source>
</evidence>
<organism evidence="15 16">
    <name type="scientific">Aspergillus sydowii CBS 593.65</name>
    <dbReference type="NCBI Taxonomy" id="1036612"/>
    <lineage>
        <taxon>Eukaryota</taxon>
        <taxon>Fungi</taxon>
        <taxon>Dikarya</taxon>
        <taxon>Ascomycota</taxon>
        <taxon>Pezizomycotina</taxon>
        <taxon>Eurotiomycetes</taxon>
        <taxon>Eurotiomycetidae</taxon>
        <taxon>Eurotiales</taxon>
        <taxon>Aspergillaceae</taxon>
        <taxon>Aspergillus</taxon>
        <taxon>Aspergillus subgen. Nidulantes</taxon>
    </lineage>
</organism>
<dbReference type="Gene3D" id="3.20.20.300">
    <property type="entry name" value="Glycoside hydrolase, family 3, N-terminal domain"/>
    <property type="match status" value="1"/>
</dbReference>
<keyword evidence="16" id="KW-1185">Reference proteome</keyword>
<dbReference type="InterPro" id="IPR044993">
    <property type="entry name" value="BXL"/>
</dbReference>
<dbReference type="VEuPathDB" id="FungiDB:ASPSYDRAFT_95897"/>
<dbReference type="GO" id="GO:0009044">
    <property type="term" value="F:xylan 1,4-beta-xylosidase activity"/>
    <property type="evidence" value="ECO:0007669"/>
    <property type="project" value="UniProtKB-EC"/>
</dbReference>
<dbReference type="InterPro" id="IPR017853">
    <property type="entry name" value="GH"/>
</dbReference>
<keyword evidence="7" id="KW-0663">Pyridoxal phosphate</keyword>
<dbReference type="Pfam" id="PF14310">
    <property type="entry name" value="Fn3-like"/>
    <property type="match status" value="1"/>
</dbReference>
<evidence type="ECO:0000256" key="2">
    <source>
        <dbReference type="ARBA" id="ARBA00005336"/>
    </source>
</evidence>
<accession>A0A1L9SYA0</accession>
<protein>
    <recommendedName>
        <fullName evidence="13">xylan 1,4-beta-xylosidase</fullName>
        <ecNumber evidence="13">3.2.1.37</ecNumber>
    </recommendedName>
</protein>
<dbReference type="Gene3D" id="3.90.1150.10">
    <property type="entry name" value="Aspartate Aminotransferase, domain 1"/>
    <property type="match status" value="1"/>
</dbReference>
<dbReference type="GO" id="GO:0045493">
    <property type="term" value="P:xylan catabolic process"/>
    <property type="evidence" value="ECO:0007669"/>
    <property type="project" value="UniProtKB-UniPathway"/>
</dbReference>
<dbReference type="InterPro" id="IPR015421">
    <property type="entry name" value="PyrdxlP-dep_Trfase_major"/>
</dbReference>
<dbReference type="InterPro" id="IPR015422">
    <property type="entry name" value="PyrdxlP-dep_Trfase_small"/>
</dbReference>
<dbReference type="SUPFAM" id="SSF51445">
    <property type="entry name" value="(Trans)glycosidases"/>
    <property type="match status" value="1"/>
</dbReference>
<dbReference type="PANTHER" id="PTHR42721:SF3">
    <property type="entry name" value="BETA-D-XYLOSIDASE 5-RELATED"/>
    <property type="match status" value="1"/>
</dbReference>
<reference evidence="16" key="1">
    <citation type="journal article" date="2017" name="Genome Biol.">
        <title>Comparative genomics reveals high biological diversity and specific adaptations in the industrially and medically important fungal genus Aspergillus.</title>
        <authorList>
            <person name="de Vries R.P."/>
            <person name="Riley R."/>
            <person name="Wiebenga A."/>
            <person name="Aguilar-Osorio G."/>
            <person name="Amillis S."/>
            <person name="Uchima C.A."/>
            <person name="Anderluh G."/>
            <person name="Asadollahi M."/>
            <person name="Askin M."/>
            <person name="Barry K."/>
            <person name="Battaglia E."/>
            <person name="Bayram O."/>
            <person name="Benocci T."/>
            <person name="Braus-Stromeyer S.A."/>
            <person name="Caldana C."/>
            <person name="Canovas D."/>
            <person name="Cerqueira G.C."/>
            <person name="Chen F."/>
            <person name="Chen W."/>
            <person name="Choi C."/>
            <person name="Clum A."/>
            <person name="Dos Santos R.A."/>
            <person name="Damasio A.R."/>
            <person name="Diallinas G."/>
            <person name="Emri T."/>
            <person name="Fekete E."/>
            <person name="Flipphi M."/>
            <person name="Freyberg S."/>
            <person name="Gallo A."/>
            <person name="Gournas C."/>
            <person name="Habgood R."/>
            <person name="Hainaut M."/>
            <person name="Harispe M.L."/>
            <person name="Henrissat B."/>
            <person name="Hilden K.S."/>
            <person name="Hope R."/>
            <person name="Hossain A."/>
            <person name="Karabika E."/>
            <person name="Karaffa L."/>
            <person name="Karanyi Z."/>
            <person name="Krasevec N."/>
            <person name="Kuo A."/>
            <person name="Kusch H."/>
            <person name="LaButti K."/>
            <person name="Lagendijk E.L."/>
            <person name="Lapidus A."/>
            <person name="Levasseur A."/>
            <person name="Lindquist E."/>
            <person name="Lipzen A."/>
            <person name="Logrieco A.F."/>
            <person name="MacCabe A."/>
            <person name="Maekelae M.R."/>
            <person name="Malavazi I."/>
            <person name="Melin P."/>
            <person name="Meyer V."/>
            <person name="Mielnichuk N."/>
            <person name="Miskei M."/>
            <person name="Molnar A.P."/>
            <person name="Mule G."/>
            <person name="Ngan C.Y."/>
            <person name="Orejas M."/>
            <person name="Orosz E."/>
            <person name="Ouedraogo J.P."/>
            <person name="Overkamp K.M."/>
            <person name="Park H.-S."/>
            <person name="Perrone G."/>
            <person name="Piumi F."/>
            <person name="Punt P.J."/>
            <person name="Ram A.F."/>
            <person name="Ramon A."/>
            <person name="Rauscher S."/>
            <person name="Record E."/>
            <person name="Riano-Pachon D.M."/>
            <person name="Robert V."/>
            <person name="Roehrig J."/>
            <person name="Ruller R."/>
            <person name="Salamov A."/>
            <person name="Salih N.S."/>
            <person name="Samson R.A."/>
            <person name="Sandor E."/>
            <person name="Sanguinetti M."/>
            <person name="Schuetze T."/>
            <person name="Sepcic K."/>
            <person name="Shelest E."/>
            <person name="Sherlock G."/>
            <person name="Sophianopoulou V."/>
            <person name="Squina F.M."/>
            <person name="Sun H."/>
            <person name="Susca A."/>
            <person name="Todd R.B."/>
            <person name="Tsang A."/>
            <person name="Unkles S.E."/>
            <person name="van de Wiele N."/>
            <person name="van Rossen-Uffink D."/>
            <person name="Oliveira J.V."/>
            <person name="Vesth T.C."/>
            <person name="Visser J."/>
            <person name="Yu J.-H."/>
            <person name="Zhou M."/>
            <person name="Andersen M.R."/>
            <person name="Archer D.B."/>
            <person name="Baker S.E."/>
            <person name="Benoit I."/>
            <person name="Brakhage A.A."/>
            <person name="Braus G.H."/>
            <person name="Fischer R."/>
            <person name="Frisvad J.C."/>
            <person name="Goldman G.H."/>
            <person name="Houbraken J."/>
            <person name="Oakley B."/>
            <person name="Pocsi I."/>
            <person name="Scazzocchio C."/>
            <person name="Seiboth B."/>
            <person name="vanKuyk P.A."/>
            <person name="Wortman J."/>
            <person name="Dyer P.S."/>
            <person name="Grigoriev I.V."/>
        </authorList>
    </citation>
    <scope>NUCLEOTIDE SEQUENCE [LARGE SCALE GENOMIC DNA]</scope>
    <source>
        <strain evidence="16">CBS 593.65</strain>
    </source>
</reference>
<evidence type="ECO:0000313" key="15">
    <source>
        <dbReference type="EMBL" id="OJJ52204.1"/>
    </source>
</evidence>
<dbReference type="SUPFAM" id="SSF52279">
    <property type="entry name" value="Beta-D-glucan exohydrolase, C-terminal domain"/>
    <property type="match status" value="1"/>
</dbReference>
<evidence type="ECO:0000256" key="8">
    <source>
        <dbReference type="ARBA" id="ARBA00023180"/>
    </source>
</evidence>
<dbReference type="InterPro" id="IPR002772">
    <property type="entry name" value="Glyco_hydro_3_C"/>
</dbReference>
<evidence type="ECO:0000256" key="3">
    <source>
        <dbReference type="ARBA" id="ARBA00007441"/>
    </source>
</evidence>
<dbReference type="InterPro" id="IPR004839">
    <property type="entry name" value="Aminotransferase_I/II_large"/>
</dbReference>
<dbReference type="GO" id="GO:0030170">
    <property type="term" value="F:pyridoxal phosphate binding"/>
    <property type="evidence" value="ECO:0007669"/>
    <property type="project" value="InterPro"/>
</dbReference>
<feature type="domain" description="Fibronectin type III-like" evidence="14">
    <location>
        <begin position="975"/>
        <end position="1045"/>
    </location>
</feature>
<dbReference type="SMART" id="SM01217">
    <property type="entry name" value="Fn3_like"/>
    <property type="match status" value="1"/>
</dbReference>
<evidence type="ECO:0000256" key="10">
    <source>
        <dbReference type="ARBA" id="ARBA00023295"/>
    </source>
</evidence>
<dbReference type="GeneID" id="63769260"/>
<dbReference type="UniPathway" id="UPA00114"/>
<dbReference type="Pfam" id="PF00155">
    <property type="entry name" value="Aminotran_1_2"/>
    <property type="match status" value="1"/>
</dbReference>
<dbReference type="Gene3D" id="3.40.640.10">
    <property type="entry name" value="Type I PLP-dependent aspartate aminotransferase-like (Major domain)"/>
    <property type="match status" value="1"/>
</dbReference>
<keyword evidence="5" id="KW-0732">Signal</keyword>
<dbReference type="Pfam" id="PF00933">
    <property type="entry name" value="Glyco_hydro_3"/>
    <property type="match status" value="1"/>
</dbReference>
<dbReference type="PANTHER" id="PTHR42721">
    <property type="entry name" value="SUGAR HYDROLASE-RELATED"/>
    <property type="match status" value="1"/>
</dbReference>
<dbReference type="Pfam" id="PF01915">
    <property type="entry name" value="Glyco_hydro_3_C"/>
    <property type="match status" value="1"/>
</dbReference>
<dbReference type="PROSITE" id="PS00105">
    <property type="entry name" value="AA_TRANSFER_CLASS_1"/>
    <property type="match status" value="1"/>
</dbReference>
<evidence type="ECO:0000259" key="14">
    <source>
        <dbReference type="SMART" id="SM01217"/>
    </source>
</evidence>
<dbReference type="Gene3D" id="3.40.50.1700">
    <property type="entry name" value="Glycoside hydrolase family 3 C-terminal domain"/>
    <property type="match status" value="1"/>
</dbReference>
<dbReference type="InterPro" id="IPR013783">
    <property type="entry name" value="Ig-like_fold"/>
</dbReference>
<dbReference type="InterPro" id="IPR026891">
    <property type="entry name" value="Fn3-like"/>
</dbReference>
<keyword evidence="11" id="KW-0624">Polysaccharide degradation</keyword>
<evidence type="ECO:0000256" key="5">
    <source>
        <dbReference type="ARBA" id="ARBA00022729"/>
    </source>
</evidence>
<keyword evidence="6" id="KW-0378">Hydrolase</keyword>
<dbReference type="RefSeq" id="XP_040696010.1">
    <property type="nucleotide sequence ID" value="XM_040853187.1"/>
</dbReference>
<dbReference type="CDD" id="cd00609">
    <property type="entry name" value="AAT_like"/>
    <property type="match status" value="1"/>
</dbReference>
<keyword evidence="4" id="KW-0858">Xylan degradation</keyword>
<keyword evidence="8" id="KW-0325">Glycoprotein</keyword>
<dbReference type="InterPro" id="IPR015424">
    <property type="entry name" value="PyrdxlP-dep_Trfase"/>
</dbReference>
<dbReference type="GO" id="GO:0031222">
    <property type="term" value="P:arabinan catabolic process"/>
    <property type="evidence" value="ECO:0007669"/>
    <property type="project" value="TreeGrafter"/>
</dbReference>
<evidence type="ECO:0000313" key="16">
    <source>
        <dbReference type="Proteomes" id="UP000184356"/>
    </source>
</evidence>
<gene>
    <name evidence="15" type="ORF">ASPSYDRAFT_95897</name>
</gene>
<comment type="catalytic activity">
    <reaction evidence="12">
        <text>Hydrolysis of (1-&gt;4)-beta-D-xylans, to remove successive D-xylose residues from the non-reducing termini.</text>
        <dbReference type="EC" id="3.2.1.37"/>
    </reaction>
</comment>
<comment type="similarity">
    <text evidence="3">Belongs to the class-I pyridoxal-phosphate-dependent aminotransferase family.</text>
</comment>
<keyword evidence="10" id="KW-0326">Glycosidase</keyword>
<dbReference type="InterPro" id="IPR036962">
    <property type="entry name" value="Glyco_hydro_3_N_sf"/>
</dbReference>
<dbReference type="STRING" id="1036612.A0A1L9SYA0"/>
<dbReference type="InterPro" id="IPR004838">
    <property type="entry name" value="NHTrfase_class1_PyrdxlP-BS"/>
</dbReference>
<sequence>MAVNSVSARLRISPTLEINELVSKARADGKHVIHLGFGEATFPVQQDVLQAHRDASNETSYMPVAGIEALRDSIASFNSDRLGVKISPDQVVIAPGSKPLLFALFDILDGAVLLPRPSWVSYEPQVLHAGKKLFWIETDPVDRHSITESSLLSAYRKAISEGCIPRIMLINSPSNPTGHVFSANCVRTIKEFCKSKEISLITDEIYSDICFDETQIGISAFDSNTDDSETVILTGGLSKTYSAGGWRVGYAIFPPSQKGETIRKTILAYASECWSAASAPAQLASAKAFSTGEGQAFVINEKYSIDIYIINNPQSGKESEFFADCTRDPLCSNPVCDPSLSVRERAAALVKVLNVEEKLDTLVDKTPGVPRLGIWPYRWWSEALHGLAYAPGNYFEDSGNFSSATSFPMPIVMAASFNDDLVFAIGETVSIEARAYANVGLNGLDFYTPKINLFRDPRWGRGSETPGEDPLLAKNYVASLIHSMEDQSSGYKRIIATCKHYAGNDLESVGNVSRYGFNAVISTQDLSEYFLPPFRTCTAQKQVSSVMCSYNAVNGVPACADSYLLQDILRDHWRWEAPDHYITTDCGVIGYMVTDHHYASDLGESAALALKAGSDLECNGGPNSWLLSAWNRSLITEREVDRAAQRLYGALVTVGLFDNPPSLQSLSWDAVNSPSAQQLAYQSAVGGTVLIKNDGALQLSSNQSYALIGPWVAATEQLQGIYYGPAPFLISPLPAAKDLGINYTYVAGTGINETDPSTYDAAIAAARSADVVIFLGGIDSSFEKETQDRESLEWPTPQMELITALAENAEQLVVVRYGGGQLDDSELLTNENESGLLWGGYPGQSGGQAIMDLLFGKASPAGRLPVTQYAAWYADVVPPTDMSLRPGKGNSYLGRTYMWYDGEPTAPFGFGLHYTTFDVTIDRTPRWMDHRPIHNGTRVSIQSVKGSADWMELLELPVLQIPVTVTNTGPVTSDYVVLLFLKSDAGPSPRPLKTLAAYTRIKDIQPGQLVTRDLIVNLDSLVRVDQNGDRVLYPGKFDLFVDLDATATFTFKLHGAPLTVERFPQSK</sequence>
<comment type="pathway">
    <text evidence="1">Glycan degradation; xylan degradation.</text>
</comment>
<dbReference type="Proteomes" id="UP000184356">
    <property type="component" value="Unassembled WGS sequence"/>
</dbReference>
<dbReference type="EC" id="3.2.1.37" evidence="13"/>
<evidence type="ECO:0000256" key="4">
    <source>
        <dbReference type="ARBA" id="ARBA00022651"/>
    </source>
</evidence>
<dbReference type="GO" id="GO:0046556">
    <property type="term" value="F:alpha-L-arabinofuranosidase activity"/>
    <property type="evidence" value="ECO:0007669"/>
    <property type="project" value="TreeGrafter"/>
</dbReference>
<evidence type="ECO:0000256" key="1">
    <source>
        <dbReference type="ARBA" id="ARBA00004851"/>
    </source>
</evidence>
<dbReference type="EMBL" id="KV878604">
    <property type="protein sequence ID" value="OJJ52204.1"/>
    <property type="molecule type" value="Genomic_DNA"/>
</dbReference>
<keyword evidence="9" id="KW-0119">Carbohydrate metabolism</keyword>